<evidence type="ECO:0000256" key="2">
    <source>
        <dbReference type="ARBA" id="ARBA00023002"/>
    </source>
</evidence>
<reference evidence="4" key="1">
    <citation type="submission" date="2023-01" db="EMBL/GenBank/DDBJ databases">
        <title>Xenophilus mangrovi sp. nov., isolated from soil of Mangrove nature reserve.</title>
        <authorList>
            <person name="Xu S."/>
            <person name="Liu Z."/>
            <person name="Xu Y."/>
        </authorList>
    </citation>
    <scope>NUCLEOTIDE SEQUENCE</scope>
    <source>
        <strain evidence="4">YW8</strain>
    </source>
</reference>
<sequence>MDNNNSRSGKPIAIVTGGAGGMGLATVERLAREGYSVVMVDRDEAMATRETERLQSAGLDVQCRVLDLTDEAAVRGLVQSLPPVSALVNNAGIFDERKFMEVANADFRRAYEVNLIAVATLTQEVAKTMPEGGRIVNIASRAYLGAKNHPHYVASKAAVVGYTRASAMELAHRGILVNAIAPGLIDTPILRALTPERLAAQLALQPTGKAGRPEDIAQAVAFLVSPQTGFITGQVLFVDGGKSLGGSGA</sequence>
<dbReference type="Gene3D" id="3.40.50.720">
    <property type="entry name" value="NAD(P)-binding Rossmann-like Domain"/>
    <property type="match status" value="1"/>
</dbReference>
<dbReference type="Proteomes" id="UP001212602">
    <property type="component" value="Unassembled WGS sequence"/>
</dbReference>
<dbReference type="Pfam" id="PF13561">
    <property type="entry name" value="adh_short_C2"/>
    <property type="match status" value="1"/>
</dbReference>
<dbReference type="PRINTS" id="PR00080">
    <property type="entry name" value="SDRFAMILY"/>
</dbReference>
<feature type="domain" description="Ketoreductase" evidence="3">
    <location>
        <begin position="11"/>
        <end position="183"/>
    </location>
</feature>
<dbReference type="InterPro" id="IPR051122">
    <property type="entry name" value="SDR_DHRS6-like"/>
</dbReference>
<evidence type="ECO:0000313" key="4">
    <source>
        <dbReference type="EMBL" id="MDA7417271.1"/>
    </source>
</evidence>
<dbReference type="FunFam" id="3.40.50.720:FF:000084">
    <property type="entry name" value="Short-chain dehydrogenase reductase"/>
    <property type="match status" value="1"/>
</dbReference>
<dbReference type="EMBL" id="JAQIPB010000006">
    <property type="protein sequence ID" value="MDA7417271.1"/>
    <property type="molecule type" value="Genomic_DNA"/>
</dbReference>
<dbReference type="RefSeq" id="WP_271428514.1">
    <property type="nucleotide sequence ID" value="NZ_JAQIPB010000006.1"/>
</dbReference>
<evidence type="ECO:0000259" key="3">
    <source>
        <dbReference type="SMART" id="SM00822"/>
    </source>
</evidence>
<dbReference type="PANTHER" id="PTHR43477">
    <property type="entry name" value="DIHYDROANTICAPSIN 7-DEHYDROGENASE"/>
    <property type="match status" value="1"/>
</dbReference>
<dbReference type="AlphaFoldDB" id="A0AAE3N8U9"/>
<organism evidence="4 5">
    <name type="scientific">Xenophilus arseniciresistens</name>
    <dbReference type="NCBI Taxonomy" id="1283306"/>
    <lineage>
        <taxon>Bacteria</taxon>
        <taxon>Pseudomonadati</taxon>
        <taxon>Pseudomonadota</taxon>
        <taxon>Betaproteobacteria</taxon>
        <taxon>Burkholderiales</taxon>
        <taxon>Comamonadaceae</taxon>
        <taxon>Xenophilus</taxon>
    </lineage>
</organism>
<comment type="similarity">
    <text evidence="1">Belongs to the short-chain dehydrogenases/reductases (SDR) family.</text>
</comment>
<dbReference type="InterPro" id="IPR036291">
    <property type="entry name" value="NAD(P)-bd_dom_sf"/>
</dbReference>
<keyword evidence="2" id="KW-0560">Oxidoreductase</keyword>
<dbReference type="InterPro" id="IPR002347">
    <property type="entry name" value="SDR_fam"/>
</dbReference>
<gene>
    <name evidence="4" type="ORF">PGB34_12950</name>
</gene>
<comment type="caution">
    <text evidence="4">The sequence shown here is derived from an EMBL/GenBank/DDBJ whole genome shotgun (WGS) entry which is preliminary data.</text>
</comment>
<protein>
    <submittedName>
        <fullName evidence="4">SDR family NAD(P)-dependent oxidoreductase</fullName>
    </submittedName>
</protein>
<dbReference type="GO" id="GO:0016491">
    <property type="term" value="F:oxidoreductase activity"/>
    <property type="evidence" value="ECO:0007669"/>
    <property type="project" value="UniProtKB-KW"/>
</dbReference>
<dbReference type="InterPro" id="IPR057326">
    <property type="entry name" value="KR_dom"/>
</dbReference>
<accession>A0AAE3N8U9</accession>
<dbReference type="PANTHER" id="PTHR43477:SF1">
    <property type="entry name" value="DIHYDROANTICAPSIN 7-DEHYDROGENASE"/>
    <property type="match status" value="1"/>
</dbReference>
<proteinExistence type="inferred from homology"/>
<evidence type="ECO:0000313" key="5">
    <source>
        <dbReference type="Proteomes" id="UP001212602"/>
    </source>
</evidence>
<name>A0AAE3N8U9_9BURK</name>
<dbReference type="SMART" id="SM00822">
    <property type="entry name" value="PKS_KR"/>
    <property type="match status" value="1"/>
</dbReference>
<keyword evidence="5" id="KW-1185">Reference proteome</keyword>
<dbReference type="PRINTS" id="PR00081">
    <property type="entry name" value="GDHRDH"/>
</dbReference>
<evidence type="ECO:0000256" key="1">
    <source>
        <dbReference type="ARBA" id="ARBA00006484"/>
    </source>
</evidence>
<dbReference type="CDD" id="cd05233">
    <property type="entry name" value="SDR_c"/>
    <property type="match status" value="1"/>
</dbReference>
<dbReference type="SUPFAM" id="SSF51735">
    <property type="entry name" value="NAD(P)-binding Rossmann-fold domains"/>
    <property type="match status" value="1"/>
</dbReference>